<protein>
    <submittedName>
        <fullName evidence="3">Uncharacterized protein</fullName>
    </submittedName>
</protein>
<evidence type="ECO:0000256" key="1">
    <source>
        <dbReference type="SAM" id="Coils"/>
    </source>
</evidence>
<feature type="coiled-coil region" evidence="1">
    <location>
        <begin position="45"/>
        <end position="116"/>
    </location>
</feature>
<proteinExistence type="predicted"/>
<keyword evidence="2" id="KW-0472">Membrane</keyword>
<dbReference type="AlphaFoldDB" id="A0A2M8PD86"/>
<keyword evidence="2" id="KW-1133">Transmembrane helix</keyword>
<feature type="transmembrane region" description="Helical" evidence="2">
    <location>
        <begin position="26"/>
        <end position="49"/>
    </location>
</feature>
<dbReference type="EMBL" id="PGTM01000147">
    <property type="protein sequence ID" value="PJF35505.1"/>
    <property type="molecule type" value="Genomic_DNA"/>
</dbReference>
<sequence length="121" mass="12888">IGGLLIGIAAATGADAGVWLLSALMVLALIIGGASLMPLRGALMANAYARRMEAIRRAYQEALRKAADEQLNYGRQLRQDAVAPFLRMVEAQLAQADAVKAELAQREQALTALEAELGTLR</sequence>
<accession>A0A2M8PD86</accession>
<organism evidence="3 4">
    <name type="scientific">Candidatus Thermofonsia Clade 1 bacterium</name>
    <dbReference type="NCBI Taxonomy" id="2364210"/>
    <lineage>
        <taxon>Bacteria</taxon>
        <taxon>Bacillati</taxon>
        <taxon>Chloroflexota</taxon>
        <taxon>Candidatus Thermofontia</taxon>
        <taxon>Candidatus Thermofonsia Clade 1</taxon>
    </lineage>
</organism>
<dbReference type="Proteomes" id="UP000229681">
    <property type="component" value="Unassembled WGS sequence"/>
</dbReference>
<gene>
    <name evidence="3" type="ORF">CUN49_10260</name>
</gene>
<feature type="non-terminal residue" evidence="3">
    <location>
        <position position="1"/>
    </location>
</feature>
<comment type="caution">
    <text evidence="3">The sequence shown here is derived from an EMBL/GenBank/DDBJ whole genome shotgun (WGS) entry which is preliminary data.</text>
</comment>
<reference evidence="3 4" key="1">
    <citation type="submission" date="2017-11" db="EMBL/GenBank/DDBJ databases">
        <title>Evolution of Phototrophy in the Chloroflexi Phylum Driven by Horizontal Gene Transfer.</title>
        <authorList>
            <person name="Ward L.M."/>
            <person name="Hemp J."/>
            <person name="Shih P.M."/>
            <person name="Mcglynn S.E."/>
            <person name="Fischer W."/>
        </authorList>
    </citation>
    <scope>NUCLEOTIDE SEQUENCE [LARGE SCALE GENOMIC DNA]</scope>
    <source>
        <strain evidence="3">JP3_13</strain>
    </source>
</reference>
<evidence type="ECO:0000313" key="3">
    <source>
        <dbReference type="EMBL" id="PJF35505.1"/>
    </source>
</evidence>
<evidence type="ECO:0000256" key="2">
    <source>
        <dbReference type="SAM" id="Phobius"/>
    </source>
</evidence>
<keyword evidence="1" id="KW-0175">Coiled coil</keyword>
<name>A0A2M8PD86_9CHLR</name>
<evidence type="ECO:0000313" key="4">
    <source>
        <dbReference type="Proteomes" id="UP000229681"/>
    </source>
</evidence>
<keyword evidence="2" id="KW-0812">Transmembrane</keyword>